<dbReference type="PROSITE" id="PS51257">
    <property type="entry name" value="PROKAR_LIPOPROTEIN"/>
    <property type="match status" value="1"/>
</dbReference>
<dbReference type="RefSeq" id="WP_012243329.1">
    <property type="nucleotide sequence ID" value="NZ_CP103951.1"/>
</dbReference>
<comment type="caution">
    <text evidence="5">The sequence shown here is derived from an EMBL/GenBank/DDBJ whole genome shotgun (WGS) entry which is preliminary data.</text>
</comment>
<dbReference type="InterPro" id="IPR035437">
    <property type="entry name" value="SNase_OB-fold_sf"/>
</dbReference>
<feature type="region of interest" description="Disordered" evidence="1">
    <location>
        <begin position="383"/>
        <end position="404"/>
    </location>
</feature>
<protein>
    <recommendedName>
        <fullName evidence="7">LTD domain-containing protein</fullName>
    </recommendedName>
</protein>
<feature type="compositionally biased region" description="Polar residues" evidence="1">
    <location>
        <begin position="383"/>
        <end position="395"/>
    </location>
</feature>
<dbReference type="Pfam" id="PF00565">
    <property type="entry name" value="SNase"/>
    <property type="match status" value="1"/>
</dbReference>
<dbReference type="InterPro" id="IPR016071">
    <property type="entry name" value="Staphylococal_nuclease_OB-fold"/>
</dbReference>
<dbReference type="Proteomes" id="UP000315938">
    <property type="component" value="Unassembled WGS sequence"/>
</dbReference>
<dbReference type="Pfam" id="PF00932">
    <property type="entry name" value="LTD"/>
    <property type="match status" value="1"/>
</dbReference>
<sequence>MLKKLSIFILVFAAFILVSCDSATSDVVISKVYTTAYQSDNLLELYNPSEEVVKLSNHELYFYSNGSEEVSVKIKLTGEIAAKGYFVIGSNQQTISSVKPLIDFTYEDGPLPFNGNDAIELRVSGKAHDLVGTIGMDLDFSRNQTMIRLGNPAEFKPDASYTAYKFISYKPEAFNYLKNELYQIKTLEQLLEGPRLEERYHDLDYVDPTNPTVGGGGTALVTLQSIADGDTATFRAGNGYPGGSMRYFYIDTPEVNGAYVIAAPWGYVASKFNKEYLLNDATSKEIIVQSIPGYALQEGNGRNLGLVWINGHLSQFLIVKEGLSDDVPLTFSNYDTLLTYKDVPYLTFLKFAEEYARSQGWAMHGYPGNPDGEKSPDWNYQANNGTGGLATTNPTWEPHNPLPW</sequence>
<feature type="signal peptide" evidence="2">
    <location>
        <begin position="1"/>
        <end position="25"/>
    </location>
</feature>
<dbReference type="GeneID" id="41339536"/>
<proteinExistence type="predicted"/>
<accession>A0A553IGP3</accession>
<organism evidence="5 6">
    <name type="scientific">Acholeplasma laidlawii</name>
    <dbReference type="NCBI Taxonomy" id="2148"/>
    <lineage>
        <taxon>Bacteria</taxon>
        <taxon>Bacillati</taxon>
        <taxon>Mycoplasmatota</taxon>
        <taxon>Mollicutes</taxon>
        <taxon>Acholeplasmatales</taxon>
        <taxon>Acholeplasmataceae</taxon>
        <taxon>Acholeplasma</taxon>
    </lineage>
</organism>
<evidence type="ECO:0000259" key="3">
    <source>
        <dbReference type="Pfam" id="PF00565"/>
    </source>
</evidence>
<reference evidence="5 6" key="1">
    <citation type="submission" date="2019-07" db="EMBL/GenBank/DDBJ databases">
        <title>Genome sequence of Acholeplasma laidlawii strain with increased resistance to erythromycin.</title>
        <authorList>
            <person name="Medvedeva E.S."/>
            <person name="Baranova N.B."/>
            <person name="Siniagina M.N."/>
            <person name="Mouzykantov A."/>
            <person name="Chernova O.A."/>
            <person name="Chernov V.M."/>
        </authorList>
    </citation>
    <scope>NUCLEOTIDE SEQUENCE [LARGE SCALE GENOMIC DNA]</scope>
    <source>
        <strain evidence="5 6">PG8REry</strain>
    </source>
</reference>
<evidence type="ECO:0008006" key="7">
    <source>
        <dbReference type="Google" id="ProtNLM"/>
    </source>
</evidence>
<feature type="domain" description="TNase-like" evidence="3">
    <location>
        <begin position="245"/>
        <end position="325"/>
    </location>
</feature>
<evidence type="ECO:0000313" key="5">
    <source>
        <dbReference type="EMBL" id="TRX99361.1"/>
    </source>
</evidence>
<evidence type="ECO:0000259" key="4">
    <source>
        <dbReference type="Pfam" id="PF00932"/>
    </source>
</evidence>
<evidence type="ECO:0000256" key="2">
    <source>
        <dbReference type="SAM" id="SignalP"/>
    </source>
</evidence>
<dbReference type="EMBL" id="VKID01000002">
    <property type="protein sequence ID" value="TRX99361.1"/>
    <property type="molecule type" value="Genomic_DNA"/>
</dbReference>
<evidence type="ECO:0000313" key="6">
    <source>
        <dbReference type="Proteomes" id="UP000315938"/>
    </source>
</evidence>
<dbReference type="SUPFAM" id="SSF50199">
    <property type="entry name" value="Staphylococcal nuclease"/>
    <property type="match status" value="1"/>
</dbReference>
<gene>
    <name evidence="5" type="ORF">FNV44_06580</name>
</gene>
<name>A0A553IGP3_ACHLA</name>
<keyword evidence="2" id="KW-0732">Signal</keyword>
<feature type="domain" description="LTD" evidence="4">
    <location>
        <begin position="22"/>
        <end position="133"/>
    </location>
</feature>
<dbReference type="Gene3D" id="2.40.50.90">
    <property type="match status" value="1"/>
</dbReference>
<evidence type="ECO:0000256" key="1">
    <source>
        <dbReference type="SAM" id="MobiDB-lite"/>
    </source>
</evidence>
<feature type="chain" id="PRO_5022743202" description="LTD domain-containing protein" evidence="2">
    <location>
        <begin position="26"/>
        <end position="404"/>
    </location>
</feature>
<dbReference type="AlphaFoldDB" id="A0A553IGP3"/>
<dbReference type="InterPro" id="IPR001322">
    <property type="entry name" value="Lamin_tail_dom"/>
</dbReference>